<evidence type="ECO:0000256" key="1">
    <source>
        <dbReference type="SAM" id="MobiDB-lite"/>
    </source>
</evidence>
<feature type="compositionally biased region" description="Basic and acidic residues" evidence="1">
    <location>
        <begin position="36"/>
        <end position="63"/>
    </location>
</feature>
<reference evidence="2" key="2">
    <citation type="submission" date="2022-01" db="EMBL/GenBank/DDBJ databases">
        <authorList>
            <person name="Yamashiro T."/>
            <person name="Shiraishi A."/>
            <person name="Satake H."/>
            <person name="Nakayama K."/>
        </authorList>
    </citation>
    <scope>NUCLEOTIDE SEQUENCE</scope>
</reference>
<accession>A0ABQ5CBY1</accession>
<proteinExistence type="predicted"/>
<feature type="region of interest" description="Disordered" evidence="1">
    <location>
        <begin position="35"/>
        <end position="63"/>
    </location>
</feature>
<dbReference type="EMBL" id="BQNB010014146">
    <property type="protein sequence ID" value="GJT24566.1"/>
    <property type="molecule type" value="Genomic_DNA"/>
</dbReference>
<sequence>MVDGHLTLSVGTSCEDRISDPATASTFVAAGRIIQHSKEETPPPEEKSFHRDRSEQKFPKTDDVPLDEEEKKIWMDFKEFDKDNLGLDLIDYKTVHEHEVPLLVDNPIVTWNFLNLMILPSRGIGYVKKGEQNNIHDFDVVKCKYLKLDETGYYFYIIIEAFEERKRGVYDTKVRLNWDDGSKSLMHFVLTERKPRVVDPSVKDKGIKALILLFQLAIFFERNNEAKDSSSEWLDLDYVSSQSVNQLIKDTHHMGLTVH</sequence>
<comment type="caution">
    <text evidence="2">The sequence shown here is derived from an EMBL/GenBank/DDBJ whole genome shotgun (WGS) entry which is preliminary data.</text>
</comment>
<organism evidence="2 3">
    <name type="scientific">Tanacetum coccineum</name>
    <dbReference type="NCBI Taxonomy" id="301880"/>
    <lineage>
        <taxon>Eukaryota</taxon>
        <taxon>Viridiplantae</taxon>
        <taxon>Streptophyta</taxon>
        <taxon>Embryophyta</taxon>
        <taxon>Tracheophyta</taxon>
        <taxon>Spermatophyta</taxon>
        <taxon>Magnoliopsida</taxon>
        <taxon>eudicotyledons</taxon>
        <taxon>Gunneridae</taxon>
        <taxon>Pentapetalae</taxon>
        <taxon>asterids</taxon>
        <taxon>campanulids</taxon>
        <taxon>Asterales</taxon>
        <taxon>Asteraceae</taxon>
        <taxon>Asteroideae</taxon>
        <taxon>Anthemideae</taxon>
        <taxon>Anthemidinae</taxon>
        <taxon>Tanacetum</taxon>
    </lineage>
</organism>
<evidence type="ECO:0000313" key="3">
    <source>
        <dbReference type="Proteomes" id="UP001151760"/>
    </source>
</evidence>
<gene>
    <name evidence="2" type="ORF">Tco_0894503</name>
</gene>
<keyword evidence="3" id="KW-1185">Reference proteome</keyword>
<name>A0ABQ5CBY1_9ASTR</name>
<dbReference type="Proteomes" id="UP001151760">
    <property type="component" value="Unassembled WGS sequence"/>
</dbReference>
<evidence type="ECO:0000313" key="2">
    <source>
        <dbReference type="EMBL" id="GJT24566.1"/>
    </source>
</evidence>
<protein>
    <submittedName>
        <fullName evidence="2">Uncharacterized protein</fullName>
    </submittedName>
</protein>
<reference evidence="2" key="1">
    <citation type="journal article" date="2022" name="Int. J. Mol. Sci.">
        <title>Draft Genome of Tanacetum Coccineum: Genomic Comparison of Closely Related Tanacetum-Family Plants.</title>
        <authorList>
            <person name="Yamashiro T."/>
            <person name="Shiraishi A."/>
            <person name="Nakayama K."/>
            <person name="Satake H."/>
        </authorList>
    </citation>
    <scope>NUCLEOTIDE SEQUENCE</scope>
</reference>